<dbReference type="AlphaFoldDB" id="A0AAF0T8R3"/>
<keyword evidence="4" id="KW-1185">Reference proteome</keyword>
<sequence length="176" mass="20139">TKWLADLSRVSVTSWEELTEAFYIRFFPPSKMMALRDNIQGFKGLDGEPIRETWMRMTKEQIEKDQERYENMAKMMTQMDLLSKHVMGSGSKAVNANVVSGVNLDDAHFEALYNEEVHFHANLGGDSAKIIQGQVETKVENSKFWEKEQLGEPRYQSVTRRTGRRARSGSPFGPTS</sequence>
<feature type="non-terminal residue" evidence="3">
    <location>
        <position position="1"/>
    </location>
</feature>
<proteinExistence type="predicted"/>
<accession>A0AAF0T8R3</accession>
<reference evidence="3" key="1">
    <citation type="submission" date="2023-08" db="EMBL/GenBank/DDBJ databases">
        <title>A de novo genome assembly of Solanum verrucosum Schlechtendal, a Mexican diploid species geographically isolated from the other diploid A-genome species in potato relatives.</title>
        <authorList>
            <person name="Hosaka K."/>
        </authorList>
    </citation>
    <scope>NUCLEOTIDE SEQUENCE</scope>
    <source>
        <tissue evidence="3">Young leaves</tissue>
    </source>
</reference>
<feature type="region of interest" description="Disordered" evidence="1">
    <location>
        <begin position="145"/>
        <end position="176"/>
    </location>
</feature>
<evidence type="ECO:0000313" key="4">
    <source>
        <dbReference type="Proteomes" id="UP001234989"/>
    </source>
</evidence>
<organism evidence="3 4">
    <name type="scientific">Solanum verrucosum</name>
    <dbReference type="NCBI Taxonomy" id="315347"/>
    <lineage>
        <taxon>Eukaryota</taxon>
        <taxon>Viridiplantae</taxon>
        <taxon>Streptophyta</taxon>
        <taxon>Embryophyta</taxon>
        <taxon>Tracheophyta</taxon>
        <taxon>Spermatophyta</taxon>
        <taxon>Magnoliopsida</taxon>
        <taxon>eudicotyledons</taxon>
        <taxon>Gunneridae</taxon>
        <taxon>Pentapetalae</taxon>
        <taxon>asterids</taxon>
        <taxon>lamiids</taxon>
        <taxon>Solanales</taxon>
        <taxon>Solanaceae</taxon>
        <taxon>Solanoideae</taxon>
        <taxon>Solaneae</taxon>
        <taxon>Solanum</taxon>
    </lineage>
</organism>
<evidence type="ECO:0000259" key="2">
    <source>
        <dbReference type="Pfam" id="PF03732"/>
    </source>
</evidence>
<evidence type="ECO:0000313" key="3">
    <source>
        <dbReference type="EMBL" id="WMV09024.1"/>
    </source>
</evidence>
<dbReference type="EMBL" id="CP133612">
    <property type="protein sequence ID" value="WMV09024.1"/>
    <property type="molecule type" value="Genomic_DNA"/>
</dbReference>
<protein>
    <recommendedName>
        <fullName evidence="2">Retrotransposon gag domain-containing protein</fullName>
    </recommendedName>
</protein>
<name>A0AAF0T8R3_SOLVR</name>
<evidence type="ECO:0000256" key="1">
    <source>
        <dbReference type="SAM" id="MobiDB-lite"/>
    </source>
</evidence>
<feature type="domain" description="Retrotransposon gag" evidence="2">
    <location>
        <begin position="2"/>
        <end position="59"/>
    </location>
</feature>
<dbReference type="InterPro" id="IPR005162">
    <property type="entry name" value="Retrotrans_gag_dom"/>
</dbReference>
<dbReference type="Pfam" id="PF03732">
    <property type="entry name" value="Retrotrans_gag"/>
    <property type="match status" value="1"/>
</dbReference>
<dbReference type="Proteomes" id="UP001234989">
    <property type="component" value="Chromosome 1"/>
</dbReference>
<gene>
    <name evidence="3" type="ORF">MTR67_002409</name>
</gene>